<dbReference type="SMR" id="A0A6A1VKJ3"/>
<evidence type="ECO:0000313" key="7">
    <source>
        <dbReference type="Proteomes" id="UP000516437"/>
    </source>
</evidence>
<keyword evidence="3" id="KW-0804">Transcription</keyword>
<dbReference type="InterPro" id="IPR003441">
    <property type="entry name" value="NAC-dom"/>
</dbReference>
<organism evidence="6 7">
    <name type="scientific">Morella rubra</name>
    <name type="common">Chinese bayberry</name>
    <dbReference type="NCBI Taxonomy" id="262757"/>
    <lineage>
        <taxon>Eukaryota</taxon>
        <taxon>Viridiplantae</taxon>
        <taxon>Streptophyta</taxon>
        <taxon>Embryophyta</taxon>
        <taxon>Tracheophyta</taxon>
        <taxon>Spermatophyta</taxon>
        <taxon>Magnoliopsida</taxon>
        <taxon>eudicotyledons</taxon>
        <taxon>Gunneridae</taxon>
        <taxon>Pentapetalae</taxon>
        <taxon>rosids</taxon>
        <taxon>fabids</taxon>
        <taxon>Fagales</taxon>
        <taxon>Myricaceae</taxon>
        <taxon>Morella</taxon>
    </lineage>
</organism>
<evidence type="ECO:0000256" key="1">
    <source>
        <dbReference type="ARBA" id="ARBA00023015"/>
    </source>
</evidence>
<protein>
    <recommendedName>
        <fullName evidence="5">NAC domain-containing protein</fullName>
    </recommendedName>
</protein>
<dbReference type="FunFam" id="2.170.150.80:FF:000006">
    <property type="entry name" value="NAC domain-containing protein 100-like"/>
    <property type="match status" value="1"/>
</dbReference>
<keyword evidence="1" id="KW-0805">Transcription regulation</keyword>
<gene>
    <name evidence="6" type="ORF">CJ030_MR6G013910</name>
</gene>
<reference evidence="6 7" key="1">
    <citation type="journal article" date="2019" name="Plant Biotechnol. J.">
        <title>The red bayberry genome and genetic basis of sex determination.</title>
        <authorList>
            <person name="Jia H.M."/>
            <person name="Jia H.J."/>
            <person name="Cai Q.L."/>
            <person name="Wang Y."/>
            <person name="Zhao H.B."/>
            <person name="Yang W.F."/>
            <person name="Wang G.Y."/>
            <person name="Li Y.H."/>
            <person name="Zhan D.L."/>
            <person name="Shen Y.T."/>
            <person name="Niu Q.F."/>
            <person name="Chang L."/>
            <person name="Qiu J."/>
            <person name="Zhao L."/>
            <person name="Xie H.B."/>
            <person name="Fu W.Y."/>
            <person name="Jin J."/>
            <person name="Li X.W."/>
            <person name="Jiao Y."/>
            <person name="Zhou C.C."/>
            <person name="Tu T."/>
            <person name="Chai C.Y."/>
            <person name="Gao J.L."/>
            <person name="Fan L.J."/>
            <person name="van de Weg E."/>
            <person name="Wang J.Y."/>
            <person name="Gao Z.S."/>
        </authorList>
    </citation>
    <scope>NUCLEOTIDE SEQUENCE [LARGE SCALE GENOMIC DNA]</scope>
    <source>
        <tissue evidence="6">Leaves</tissue>
    </source>
</reference>
<keyword evidence="4" id="KW-0539">Nucleus</keyword>
<dbReference type="OrthoDB" id="1424968at2759"/>
<evidence type="ECO:0000256" key="4">
    <source>
        <dbReference type="ARBA" id="ARBA00023242"/>
    </source>
</evidence>
<dbReference type="PANTHER" id="PTHR31744">
    <property type="entry name" value="PROTEIN CUP-SHAPED COTYLEDON 2-RELATED"/>
    <property type="match status" value="1"/>
</dbReference>
<evidence type="ECO:0000256" key="2">
    <source>
        <dbReference type="ARBA" id="ARBA00023125"/>
    </source>
</evidence>
<dbReference type="PANTHER" id="PTHR31744:SF219">
    <property type="entry name" value="NAC DOMAIN-CONTAINING PROTEIN 4"/>
    <property type="match status" value="1"/>
</dbReference>
<dbReference type="AlphaFoldDB" id="A0A6A1VKJ3"/>
<sequence length="345" mass="39198">MDNVSTLRKEDEQIKLPPGFRFHPTDEELVTHYLSPKVLDTNFSARAIGEVDLNKCEPWDLPLRAKMGEKEWYFFCLRDRKYPTGLRTNRATDAGYWKATGKDKEIYKRKALVGMKKTLVFYKGRAPKGEKTNWVMHEYRLEGKYSAYNLPKTARNEWVICRVFKKISAGKKTHISGLVSLSSFENESRPPLLPPLMDSSPYNSETRTGFGETSHVTCFSDPMEDQKTKEEMVDSFNTSILGASASSNPSYISSAPNSSFYSNVGNLHYSDSVFMQDQSILRMLLENHAPNMKRHTKAEFSPEAGFSTDISSVVSNHDVAQRSFEDQEDPSSSSGPVDIDCLWNY</sequence>
<evidence type="ECO:0000259" key="5">
    <source>
        <dbReference type="PROSITE" id="PS51005"/>
    </source>
</evidence>
<name>A0A6A1VKJ3_9ROSI</name>
<dbReference type="EMBL" id="RXIC02000024">
    <property type="protein sequence ID" value="KAB1211580.1"/>
    <property type="molecule type" value="Genomic_DNA"/>
</dbReference>
<dbReference type="InterPro" id="IPR036093">
    <property type="entry name" value="NAC_dom_sf"/>
</dbReference>
<evidence type="ECO:0000256" key="3">
    <source>
        <dbReference type="ARBA" id="ARBA00023163"/>
    </source>
</evidence>
<comment type="caution">
    <text evidence="6">The sequence shown here is derived from an EMBL/GenBank/DDBJ whole genome shotgun (WGS) entry which is preliminary data.</text>
</comment>
<dbReference type="PROSITE" id="PS51005">
    <property type="entry name" value="NAC"/>
    <property type="match status" value="1"/>
</dbReference>
<proteinExistence type="predicted"/>
<evidence type="ECO:0000313" key="6">
    <source>
        <dbReference type="EMBL" id="KAB1211580.1"/>
    </source>
</evidence>
<accession>A0A6A1VKJ3</accession>
<dbReference type="Gene3D" id="2.170.150.80">
    <property type="entry name" value="NAC domain"/>
    <property type="match status" value="1"/>
</dbReference>
<dbReference type="SUPFAM" id="SSF101941">
    <property type="entry name" value="NAC domain"/>
    <property type="match status" value="1"/>
</dbReference>
<dbReference type="GO" id="GO:0000976">
    <property type="term" value="F:transcription cis-regulatory region binding"/>
    <property type="evidence" value="ECO:0007669"/>
    <property type="project" value="UniProtKB-ARBA"/>
</dbReference>
<keyword evidence="2" id="KW-0238">DNA-binding</keyword>
<dbReference type="Pfam" id="PF02365">
    <property type="entry name" value="NAM"/>
    <property type="match status" value="1"/>
</dbReference>
<feature type="domain" description="NAC" evidence="5">
    <location>
        <begin position="16"/>
        <end position="166"/>
    </location>
</feature>
<keyword evidence="7" id="KW-1185">Reference proteome</keyword>
<dbReference type="Proteomes" id="UP000516437">
    <property type="component" value="Chromosome 6"/>
</dbReference>
<dbReference type="GO" id="GO:0006355">
    <property type="term" value="P:regulation of DNA-templated transcription"/>
    <property type="evidence" value="ECO:0007669"/>
    <property type="project" value="InterPro"/>
</dbReference>